<keyword evidence="7 9" id="KW-0472">Membrane</keyword>
<feature type="transmembrane region" description="Helical" evidence="9">
    <location>
        <begin position="490"/>
        <end position="511"/>
    </location>
</feature>
<evidence type="ECO:0000256" key="1">
    <source>
        <dbReference type="ARBA" id="ARBA00004651"/>
    </source>
</evidence>
<evidence type="ECO:0000256" key="5">
    <source>
        <dbReference type="ARBA" id="ARBA00022692"/>
    </source>
</evidence>
<evidence type="ECO:0000256" key="2">
    <source>
        <dbReference type="ARBA" id="ARBA00010065"/>
    </source>
</evidence>
<dbReference type="HAMAP" id="MF_01148">
    <property type="entry name" value="Lnt"/>
    <property type="match status" value="1"/>
</dbReference>
<feature type="transmembrane region" description="Helical" evidence="9">
    <location>
        <begin position="573"/>
        <end position="594"/>
    </location>
</feature>
<dbReference type="SUPFAM" id="SSF56317">
    <property type="entry name" value="Carbon-nitrogen hydrolase"/>
    <property type="match status" value="1"/>
</dbReference>
<organism evidence="11 12">
    <name type="scientific">Thermomonas aquatica</name>
    <dbReference type="NCBI Taxonomy" id="2202149"/>
    <lineage>
        <taxon>Bacteria</taxon>
        <taxon>Pseudomonadati</taxon>
        <taxon>Pseudomonadota</taxon>
        <taxon>Gammaproteobacteria</taxon>
        <taxon>Lysobacterales</taxon>
        <taxon>Lysobacteraceae</taxon>
        <taxon>Thermomonas</taxon>
    </lineage>
</organism>
<dbReference type="OrthoDB" id="9804277at2"/>
<dbReference type="Proteomes" id="UP000308149">
    <property type="component" value="Chromosome"/>
</dbReference>
<dbReference type="GO" id="GO:0016410">
    <property type="term" value="F:N-acyltransferase activity"/>
    <property type="evidence" value="ECO:0007669"/>
    <property type="project" value="UniProtKB-UniRule"/>
</dbReference>
<proteinExistence type="inferred from homology"/>
<dbReference type="UniPathway" id="UPA00666"/>
<feature type="transmembrane region" description="Helical" evidence="9">
    <location>
        <begin position="739"/>
        <end position="762"/>
    </location>
</feature>
<keyword evidence="12" id="KW-1185">Reference proteome</keyword>
<dbReference type="PANTHER" id="PTHR38686">
    <property type="entry name" value="APOLIPOPROTEIN N-ACYLTRANSFERASE"/>
    <property type="match status" value="1"/>
</dbReference>
<dbReference type="Pfam" id="PF00795">
    <property type="entry name" value="CN_hydrolase"/>
    <property type="match status" value="1"/>
</dbReference>
<comment type="similarity">
    <text evidence="2 9">Belongs to the CN hydrolase family. Apolipoprotein N-acyltransferase subfamily.</text>
</comment>
<keyword evidence="3 9" id="KW-1003">Cell membrane</keyword>
<keyword evidence="8 9" id="KW-0012">Acyltransferase</keyword>
<evidence type="ECO:0000256" key="7">
    <source>
        <dbReference type="ARBA" id="ARBA00023136"/>
    </source>
</evidence>
<comment type="caution">
    <text evidence="9">Lacks conserved residue(s) required for the propagation of feature annotation.</text>
</comment>
<dbReference type="InterPro" id="IPR003010">
    <property type="entry name" value="C-N_Hydrolase"/>
</dbReference>
<feature type="domain" description="CN hydrolase" evidence="10">
    <location>
        <begin position="218"/>
        <end position="479"/>
    </location>
</feature>
<evidence type="ECO:0000256" key="8">
    <source>
        <dbReference type="ARBA" id="ARBA00023315"/>
    </source>
</evidence>
<comment type="pathway">
    <text evidence="9">Protein modification; lipoprotein biosynthesis (N-acyl transfer).</text>
</comment>
<evidence type="ECO:0000256" key="6">
    <source>
        <dbReference type="ARBA" id="ARBA00022989"/>
    </source>
</evidence>
<dbReference type="NCBIfam" id="TIGR00546">
    <property type="entry name" value="lnt"/>
    <property type="match status" value="1"/>
</dbReference>
<dbReference type="GO" id="GO:0042158">
    <property type="term" value="P:lipoprotein biosynthetic process"/>
    <property type="evidence" value="ECO:0007669"/>
    <property type="project" value="UniProtKB-UniRule"/>
</dbReference>
<keyword evidence="5 9" id="KW-0812">Transmembrane</keyword>
<dbReference type="KEGG" id="thes:FHQ07_07675"/>
<evidence type="ECO:0000256" key="9">
    <source>
        <dbReference type="HAMAP-Rule" id="MF_01148"/>
    </source>
</evidence>
<feature type="transmembrane region" description="Helical" evidence="9">
    <location>
        <begin position="543"/>
        <end position="561"/>
    </location>
</feature>
<comment type="catalytic activity">
    <reaction evidence="9">
        <text>N-terminal S-1,2-diacyl-sn-glyceryl-L-cysteinyl-[lipoprotein] + a glycerophospholipid = N-acyl-S-1,2-diacyl-sn-glyceryl-L-cysteinyl-[lipoprotein] + a 2-acyl-sn-glycero-3-phospholipid + H(+)</text>
        <dbReference type="Rhea" id="RHEA:48228"/>
        <dbReference type="Rhea" id="RHEA-COMP:14681"/>
        <dbReference type="Rhea" id="RHEA-COMP:14684"/>
        <dbReference type="ChEBI" id="CHEBI:15378"/>
        <dbReference type="ChEBI" id="CHEBI:136912"/>
        <dbReference type="ChEBI" id="CHEBI:140656"/>
        <dbReference type="ChEBI" id="CHEBI:140657"/>
        <dbReference type="ChEBI" id="CHEBI:140660"/>
        <dbReference type="EC" id="2.3.1.269"/>
    </reaction>
</comment>
<evidence type="ECO:0000256" key="3">
    <source>
        <dbReference type="ARBA" id="ARBA00022475"/>
    </source>
</evidence>
<dbReference type="CDD" id="cd07571">
    <property type="entry name" value="ALP_N-acyl_transferase"/>
    <property type="match status" value="1"/>
</dbReference>
<dbReference type="GO" id="GO:0005886">
    <property type="term" value="C:plasma membrane"/>
    <property type="evidence" value="ECO:0007669"/>
    <property type="project" value="UniProtKB-SubCell"/>
</dbReference>
<feature type="transmembrane region" description="Helical" evidence="9">
    <location>
        <begin position="185"/>
        <end position="203"/>
    </location>
</feature>
<dbReference type="Pfam" id="PF20154">
    <property type="entry name" value="LNT_N"/>
    <property type="match status" value="1"/>
</dbReference>
<dbReference type="InterPro" id="IPR036526">
    <property type="entry name" value="C-N_Hydrolase_sf"/>
</dbReference>
<keyword evidence="11" id="KW-0449">Lipoprotein</keyword>
<name>A0A5B7ZU58_9GAMM</name>
<accession>A0A5B7ZU58</accession>
<dbReference type="EMBL" id="CP040871">
    <property type="protein sequence ID" value="QDA58488.1"/>
    <property type="molecule type" value="Genomic_DNA"/>
</dbReference>
<dbReference type="InterPro" id="IPR004563">
    <property type="entry name" value="Apolipo_AcylTrfase"/>
</dbReference>
<sequence>MLAGVLASALLLGLYARGGNLYLLGFVALVPWLLALDACTTALRALAAGVAMGIAFVAAAFGWFGFAIGEFTGLGAIGGWLVLLLAAPVLQPQLLAFALVRHLAGQRHGAAVRALAGACAWTGCEWLLPKLLGDTLGHGLYPSLPLRQLADLGGAAGISFVLLLVNEGIVVAIRQHRDGTRGWARPSLAIAAILLAWLGYGSWRAAAIAAHANAGEPLRVAMVQTNIVDYERLRRERGAYAVVREVLDTHFAMSRAAVEQGHADAVLWSETVYPTTYGHAKSEDGALLDREIADFVASIRAPLVFGSYDIDADGEYNAAAFLAPDGRTLGMYRKSDPFPLTEYVPRWLDGPAFRRLLPWTGTWQRGDGARVFPLQLADGREIPVQPLICLDDVDPALAIDGARLGAQAILGMSNDSWFSTHAQGAQLHLAVAAFRSIETRLPQFRVTANGISAAIDPAGTRVATTAIGAPALLTVALPVRTPPRTLMVAWGNWVGAAGLAGLLLLALHALWRRRCATAAQAVAATADTPEHADIVLLAPALRALLVLLQLASFATLAWIGWRMLVRDGLQVHALAQLTWFGYGVALPALCGCWLRRRHRAQVRIDGDALLFSRRDGNRHVPVRDIATVTPWTLPLPTPGLRLRLASGAALDCASGAHDPAQLAALLQRAGAPAIANTRGNTLALADAQARADAPRWRIDHPLCKFALFPLLLALPAFRLHQHIAFGGTFGEYYSFGLQAWLLGLLIWWAAWTIGMTLYAALLRSMVELGALAALLLRPQQAGAVRAALQSIARALYFIGAPAWLLWRMLAG</sequence>
<feature type="transmembrane region" description="Helical" evidence="9">
    <location>
        <begin position="152"/>
        <end position="173"/>
    </location>
</feature>
<feature type="transmembrane region" description="Helical" evidence="9">
    <location>
        <begin position="50"/>
        <end position="68"/>
    </location>
</feature>
<dbReference type="Gene3D" id="3.60.110.10">
    <property type="entry name" value="Carbon-nitrogen hydrolase"/>
    <property type="match status" value="1"/>
</dbReference>
<comment type="function">
    <text evidence="9">Catalyzes the phospholipid dependent N-acylation of the N-terminal cysteine of apolipoprotein, the last step in lipoprotein maturation.</text>
</comment>
<dbReference type="PANTHER" id="PTHR38686:SF1">
    <property type="entry name" value="APOLIPOPROTEIN N-ACYLTRANSFERASE"/>
    <property type="match status" value="1"/>
</dbReference>
<evidence type="ECO:0000313" key="12">
    <source>
        <dbReference type="Proteomes" id="UP000308149"/>
    </source>
</evidence>
<reference evidence="11 12" key="1">
    <citation type="submission" date="2019-06" db="EMBL/GenBank/DDBJ databases">
        <title>Thermomonas aquatica sp. nov., isolated from an industrial wastewater treatment plant.</title>
        <authorList>
            <person name="Jeon J.H."/>
            <person name="Park D.-S."/>
        </authorList>
    </citation>
    <scope>NUCLEOTIDE SEQUENCE [LARGE SCALE GENOMIC DNA]</scope>
    <source>
        <strain evidence="11 12">SY21</strain>
    </source>
</reference>
<dbReference type="EC" id="2.3.1.269" evidence="9"/>
<comment type="subcellular location">
    <subcellularLocation>
        <location evidence="1 9">Cell membrane</location>
        <topology evidence="1 9">Multi-pass membrane protein</topology>
    </subcellularLocation>
</comment>
<evidence type="ECO:0000259" key="10">
    <source>
        <dbReference type="PROSITE" id="PS50263"/>
    </source>
</evidence>
<keyword evidence="6 9" id="KW-1133">Transmembrane helix</keyword>
<evidence type="ECO:0000256" key="4">
    <source>
        <dbReference type="ARBA" id="ARBA00022679"/>
    </source>
</evidence>
<gene>
    <name evidence="9 11" type="primary">lnt</name>
    <name evidence="11" type="ORF">FHQ07_07675</name>
</gene>
<evidence type="ECO:0000313" key="11">
    <source>
        <dbReference type="EMBL" id="QDA58488.1"/>
    </source>
</evidence>
<dbReference type="PROSITE" id="PS50263">
    <property type="entry name" value="CN_HYDROLASE"/>
    <property type="match status" value="1"/>
</dbReference>
<feature type="transmembrane region" description="Helical" evidence="9">
    <location>
        <begin position="80"/>
        <end position="100"/>
    </location>
</feature>
<feature type="transmembrane region" description="Helical" evidence="9">
    <location>
        <begin position="783"/>
        <end position="806"/>
    </location>
</feature>
<dbReference type="AlphaFoldDB" id="A0A5B7ZU58"/>
<protein>
    <recommendedName>
        <fullName evidence="9">Apolipoprotein N-acyltransferase</fullName>
        <shortName evidence="9">ALP N-acyltransferase</shortName>
        <ecNumber evidence="9">2.3.1.269</ecNumber>
    </recommendedName>
</protein>
<feature type="transmembrane region" description="Helical" evidence="9">
    <location>
        <begin position="702"/>
        <end position="719"/>
    </location>
</feature>
<keyword evidence="4 9" id="KW-0808">Transferase</keyword>
<dbReference type="InterPro" id="IPR045378">
    <property type="entry name" value="LNT_N"/>
</dbReference>